<keyword evidence="6" id="KW-0521">NADP</keyword>
<dbReference type="SUPFAM" id="SSF51735">
    <property type="entry name" value="NAD(P)-binding Rossmann-fold domains"/>
    <property type="match status" value="1"/>
</dbReference>
<dbReference type="HAMAP" id="MF_02069">
    <property type="entry name" value="TarJ"/>
    <property type="match status" value="1"/>
</dbReference>
<evidence type="ECO:0000259" key="8">
    <source>
        <dbReference type="Pfam" id="PF08240"/>
    </source>
</evidence>
<evidence type="ECO:0000259" key="7">
    <source>
        <dbReference type="Pfam" id="PF00107"/>
    </source>
</evidence>
<comment type="similarity">
    <text evidence="2 6">Belongs to the zinc-containing alcohol dehydrogenase family.</text>
</comment>
<dbReference type="InterPro" id="IPR013149">
    <property type="entry name" value="ADH-like_C"/>
</dbReference>
<dbReference type="PANTHER" id="PTHR43350">
    <property type="entry name" value="NAD-DEPENDENT ALCOHOL DEHYDROGENASE"/>
    <property type="match status" value="1"/>
</dbReference>
<keyword evidence="5 6" id="KW-0560">Oxidoreductase</keyword>
<dbReference type="Proteomes" id="UP000469424">
    <property type="component" value="Unassembled WGS sequence"/>
</dbReference>
<keyword evidence="4 6" id="KW-0862">Zinc</keyword>
<dbReference type="InterPro" id="IPR034710">
    <property type="entry name" value="TarJ"/>
</dbReference>
<dbReference type="Gene3D" id="3.90.180.10">
    <property type="entry name" value="Medium-chain alcohol dehydrogenases, catalytic domain"/>
    <property type="match status" value="1"/>
</dbReference>
<keyword evidence="3 6" id="KW-0479">Metal-binding</keyword>
<dbReference type="RefSeq" id="WP_154554019.1">
    <property type="nucleotide sequence ID" value="NZ_VUNA01000005.1"/>
</dbReference>
<comment type="catalytic activity">
    <reaction evidence="6">
        <text>D-ribitol 5-phosphate + NADP(+) = D-ribulose 5-phosphate + NADPH + H(+)</text>
        <dbReference type="Rhea" id="RHEA:19921"/>
        <dbReference type="ChEBI" id="CHEBI:15378"/>
        <dbReference type="ChEBI" id="CHEBI:57695"/>
        <dbReference type="ChEBI" id="CHEBI:57783"/>
        <dbReference type="ChEBI" id="CHEBI:58121"/>
        <dbReference type="ChEBI" id="CHEBI:58349"/>
        <dbReference type="EC" id="1.1.1.405"/>
    </reaction>
</comment>
<reference evidence="9 10" key="1">
    <citation type="submission" date="2019-08" db="EMBL/GenBank/DDBJ databases">
        <title>In-depth cultivation of the pig gut microbiome towards novel bacterial diversity and tailored functional studies.</title>
        <authorList>
            <person name="Wylensek D."/>
            <person name="Hitch T.C.A."/>
            <person name="Clavel T."/>
        </authorList>
    </citation>
    <scope>NUCLEOTIDE SEQUENCE [LARGE SCALE GENOMIC DNA]</scope>
    <source>
        <strain evidence="9 10">WCA-MUC-591-APC-4B</strain>
    </source>
</reference>
<dbReference type="Pfam" id="PF00107">
    <property type="entry name" value="ADH_zinc_N"/>
    <property type="match status" value="1"/>
</dbReference>
<evidence type="ECO:0000256" key="2">
    <source>
        <dbReference type="ARBA" id="ARBA00008072"/>
    </source>
</evidence>
<evidence type="ECO:0000313" key="10">
    <source>
        <dbReference type="Proteomes" id="UP000469424"/>
    </source>
</evidence>
<feature type="domain" description="Alcohol dehydrogenase-like C-terminal" evidence="7">
    <location>
        <begin position="221"/>
        <end position="295"/>
    </location>
</feature>
<dbReference type="Gene3D" id="3.40.50.720">
    <property type="entry name" value="NAD(P)-binding Rossmann-like Domain"/>
    <property type="match status" value="1"/>
</dbReference>
<dbReference type="EC" id="1.1.1.405" evidence="6"/>
<dbReference type="InterPro" id="IPR036291">
    <property type="entry name" value="NAD(P)-bd_dom_sf"/>
</dbReference>
<proteinExistence type="inferred from homology"/>
<feature type="domain" description="Alcohol dehydrogenase-like N-terminal" evidence="8">
    <location>
        <begin position="26"/>
        <end position="133"/>
    </location>
</feature>
<dbReference type="PANTHER" id="PTHR43350:SF19">
    <property type="entry name" value="D-GULOSIDE 3-DEHYDROGENASE"/>
    <property type="match status" value="1"/>
</dbReference>
<dbReference type="CDD" id="cd08237">
    <property type="entry name" value="ribitol-5-phosphate_DH"/>
    <property type="match status" value="1"/>
</dbReference>
<dbReference type="GO" id="GO:0008270">
    <property type="term" value="F:zinc ion binding"/>
    <property type="evidence" value="ECO:0007669"/>
    <property type="project" value="UniProtKB-UniRule"/>
</dbReference>
<dbReference type="EMBL" id="VUNA01000005">
    <property type="protein sequence ID" value="MST70454.1"/>
    <property type="molecule type" value="Genomic_DNA"/>
</dbReference>
<keyword evidence="10" id="KW-1185">Reference proteome</keyword>
<evidence type="ECO:0000256" key="6">
    <source>
        <dbReference type="HAMAP-Rule" id="MF_02069"/>
    </source>
</evidence>
<accession>A0A6N7XHR1</accession>
<dbReference type="Pfam" id="PF08240">
    <property type="entry name" value="ADH_N"/>
    <property type="match status" value="1"/>
</dbReference>
<dbReference type="AlphaFoldDB" id="A0A6N7XHR1"/>
<feature type="binding site" evidence="6">
    <location>
        <position position="64"/>
    </location>
    <ligand>
        <name>Zn(2+)</name>
        <dbReference type="ChEBI" id="CHEBI:29105"/>
        <note>catalytic</note>
    </ligand>
</feature>
<sequence>MLNTVYRLVEPRRIESEFSDIDVNGDSVLVRPTHLSICNADQRYFQGTRPPEVLKKKLPMALIHEAIGKVIYDPAGDFEPGQKVVMVPNTPMEEDDIVAENYLRSSKFRASGFDGFMQDIVAMRRDRVVAVPDGIDDYVAAFTELVSVSYHAINRFDRKAHGRRNVLGVWGDGNLAFITSLLLKKRFPESKVYIFGKHEYKMDDFAFADETFFIDAIPEDLRIDHGFECVGKAGSGTSINQIIDYINPEGCIAALGVSEDPVPINTRMILEKGLTLYGSSRSSADDFRHLLQFYKEHPEVVDYLSSIIGEIVEVRTIKDMTHAFDADIQKHGGKTVMVWKK</sequence>
<evidence type="ECO:0000256" key="1">
    <source>
        <dbReference type="ARBA" id="ARBA00001947"/>
    </source>
</evidence>
<dbReference type="GO" id="GO:0050256">
    <property type="term" value="F:ribitol-5-phosphate 2-dehydrogenase [NAD(P)+] activity"/>
    <property type="evidence" value="ECO:0007669"/>
    <property type="project" value="UniProtKB-UniRule"/>
</dbReference>
<organism evidence="9 10">
    <name type="scientific">Mogibacterium kristiansenii</name>
    <dbReference type="NCBI Taxonomy" id="2606708"/>
    <lineage>
        <taxon>Bacteria</taxon>
        <taxon>Bacillati</taxon>
        <taxon>Bacillota</taxon>
        <taxon>Clostridia</taxon>
        <taxon>Peptostreptococcales</taxon>
        <taxon>Anaerovoracaceae</taxon>
        <taxon>Mogibacterium</taxon>
    </lineage>
</organism>
<feature type="binding site" evidence="6">
    <location>
        <position position="38"/>
    </location>
    <ligand>
        <name>Zn(2+)</name>
        <dbReference type="ChEBI" id="CHEBI:29105"/>
        <note>catalytic</note>
    </ligand>
</feature>
<feature type="binding site" evidence="6">
    <location>
        <position position="65"/>
    </location>
    <ligand>
        <name>Zn(2+)</name>
        <dbReference type="ChEBI" id="CHEBI:29105"/>
        <note>catalytic</note>
    </ligand>
</feature>
<comment type="caution">
    <text evidence="9">The sequence shown here is derived from an EMBL/GenBank/DDBJ whole genome shotgun (WGS) entry which is preliminary data.</text>
</comment>
<comment type="cofactor">
    <cofactor evidence="1 6">
        <name>Zn(2+)</name>
        <dbReference type="ChEBI" id="CHEBI:29105"/>
    </cofactor>
</comment>
<evidence type="ECO:0000313" key="9">
    <source>
        <dbReference type="EMBL" id="MST70454.1"/>
    </source>
</evidence>
<comment type="function">
    <text evidence="6">Catalyzes the NADPH dependent reduction of D-ribulose 5-phosphate to D-ribitol 5-phosphate.</text>
</comment>
<dbReference type="InterPro" id="IPR013154">
    <property type="entry name" value="ADH-like_N"/>
</dbReference>
<protein>
    <recommendedName>
        <fullName evidence="6">Ribulose-5-phosphate reductase</fullName>
        <shortName evidence="6">Ribulose-5-P reductase</shortName>
        <ecNumber evidence="6">1.1.1.405</ecNumber>
    </recommendedName>
    <alternativeName>
        <fullName evidence="6">Ribitol-5-phosphate dehydrogenase</fullName>
    </alternativeName>
</protein>
<dbReference type="InterPro" id="IPR011032">
    <property type="entry name" value="GroES-like_sf"/>
</dbReference>
<evidence type="ECO:0000256" key="5">
    <source>
        <dbReference type="ARBA" id="ARBA00023002"/>
    </source>
</evidence>
<dbReference type="SUPFAM" id="SSF50129">
    <property type="entry name" value="GroES-like"/>
    <property type="match status" value="1"/>
</dbReference>
<name>A0A6N7XHR1_9FIRM</name>
<gene>
    <name evidence="9" type="ORF">FYJ65_03720</name>
</gene>
<feature type="binding site" evidence="6">
    <location>
        <position position="144"/>
    </location>
    <ligand>
        <name>Zn(2+)</name>
        <dbReference type="ChEBI" id="CHEBI:29105"/>
        <note>catalytic</note>
    </ligand>
</feature>
<evidence type="ECO:0000256" key="4">
    <source>
        <dbReference type="ARBA" id="ARBA00022833"/>
    </source>
</evidence>
<evidence type="ECO:0000256" key="3">
    <source>
        <dbReference type="ARBA" id="ARBA00022723"/>
    </source>
</evidence>